<dbReference type="Pfam" id="PF00005">
    <property type="entry name" value="ABC_tran"/>
    <property type="match status" value="2"/>
</dbReference>
<dbReference type="GO" id="GO:0005524">
    <property type="term" value="F:ATP binding"/>
    <property type="evidence" value="ECO:0007669"/>
    <property type="project" value="UniProtKB-KW"/>
</dbReference>
<evidence type="ECO:0000256" key="2">
    <source>
        <dbReference type="ARBA" id="ARBA00022448"/>
    </source>
</evidence>
<protein>
    <submittedName>
        <fullName evidence="7">ATP-binding cassette domain-containing protein</fullName>
    </submittedName>
</protein>
<proteinExistence type="inferred from homology"/>
<dbReference type="PROSITE" id="PS50893">
    <property type="entry name" value="ABC_TRANSPORTER_2"/>
    <property type="match status" value="2"/>
</dbReference>
<keyword evidence="4 7" id="KW-0067">ATP-binding</keyword>
<comment type="similarity">
    <text evidence="1">Belongs to the ABC transporter superfamily.</text>
</comment>
<feature type="domain" description="ABC transporter" evidence="6">
    <location>
        <begin position="105"/>
        <end position="345"/>
    </location>
</feature>
<dbReference type="CDD" id="cd03225">
    <property type="entry name" value="ABC_cobalt_CbiO_domain1"/>
    <property type="match status" value="1"/>
</dbReference>
<dbReference type="InterPro" id="IPR027417">
    <property type="entry name" value="P-loop_NTPase"/>
</dbReference>
<dbReference type="InterPro" id="IPR050095">
    <property type="entry name" value="ECF_ABC_transporter_ATP-bd"/>
</dbReference>
<name>A0A7H0H9Z5_9ACTN</name>
<organism evidence="7 8">
    <name type="scientific">Tessaracoccus defluvii</name>
    <dbReference type="NCBI Taxonomy" id="1285901"/>
    <lineage>
        <taxon>Bacteria</taxon>
        <taxon>Bacillati</taxon>
        <taxon>Actinomycetota</taxon>
        <taxon>Actinomycetes</taxon>
        <taxon>Propionibacteriales</taxon>
        <taxon>Propionibacteriaceae</taxon>
        <taxon>Tessaracoccus</taxon>
    </lineage>
</organism>
<dbReference type="InterPro" id="IPR017871">
    <property type="entry name" value="ABC_transporter-like_CS"/>
</dbReference>
<feature type="domain" description="ABC transporter" evidence="6">
    <location>
        <begin position="384"/>
        <end position="619"/>
    </location>
</feature>
<sequence>MARRLPAADRVRPVPVGAARLRGTARRDPLPPLAVGSPRTPDGGVRRRRARHRIVAHLPLRRARRDELAADPRPLAHTAVARRHRRARPGRARLRHPRPQEAPLIEFDRVTITPPDATTPVLEDVTGTIRESDLCVVIGRTGTGKSTLLGAINALVPATTGSTLSGGVRVGGVDVTARRPRDLADVIGFVGQNPLAGFVTDVVEDEIAYGMEQLGLDPVTMRKRVEETLDLMGIADLRRRPLVELSGGQQQRVAIAAVLAAQPRVLVLDEPTSALDPTAAQDVLAAITTLVHDVGLTVVLAEHRLERVMHAADSAIWLPGDGRAVFGPTAAILAEADVKPPLAQLSDALGWPTVATSVRAARRKVAAEGPHVVLPDLPRESVSWRAEGLTSVLSATDLAVRYGDLVAVNVSLELQAGTIVALMGRNGSGKSSLLWALQGAVASTGTLAIDAADPRTVSDAEARRLVSLVPQSPADLLYLPTVGDELRQADTESTAEPGTTRAILDRLGADLPDDRNPRDLSEGQRLALVLAIQLAARPAVICLDEPTRGLDYQMKSELTRIVSQLAADGACVVISTHDVEFAAQTTERCIVLAEGDIVADGPTRTVCCASPAFSPQVAKVFHPHDVLTVAEVRDAITVGAARP</sequence>
<dbReference type="Gene3D" id="3.40.50.300">
    <property type="entry name" value="P-loop containing nucleotide triphosphate hydrolases"/>
    <property type="match status" value="2"/>
</dbReference>
<dbReference type="PANTHER" id="PTHR43553">
    <property type="entry name" value="HEAVY METAL TRANSPORTER"/>
    <property type="match status" value="1"/>
</dbReference>
<dbReference type="PANTHER" id="PTHR43553:SF24">
    <property type="entry name" value="ENERGY-COUPLING FACTOR TRANSPORTER ATP-BINDING PROTEIN ECFA1"/>
    <property type="match status" value="1"/>
</dbReference>
<dbReference type="InterPro" id="IPR015856">
    <property type="entry name" value="ABC_transpr_CbiO/EcfA_su"/>
</dbReference>
<keyword evidence="3" id="KW-0547">Nucleotide-binding</keyword>
<keyword evidence="2" id="KW-0813">Transport</keyword>
<keyword evidence="8" id="KW-1185">Reference proteome</keyword>
<dbReference type="InterPro" id="IPR003439">
    <property type="entry name" value="ABC_transporter-like_ATP-bd"/>
</dbReference>
<dbReference type="SUPFAM" id="SSF52540">
    <property type="entry name" value="P-loop containing nucleoside triphosphate hydrolases"/>
    <property type="match status" value="2"/>
</dbReference>
<evidence type="ECO:0000256" key="3">
    <source>
        <dbReference type="ARBA" id="ARBA00022741"/>
    </source>
</evidence>
<evidence type="ECO:0000256" key="5">
    <source>
        <dbReference type="SAM" id="MobiDB-lite"/>
    </source>
</evidence>
<evidence type="ECO:0000256" key="4">
    <source>
        <dbReference type="ARBA" id="ARBA00022840"/>
    </source>
</evidence>
<dbReference type="EMBL" id="CP060789">
    <property type="protein sequence ID" value="QNP57361.1"/>
    <property type="molecule type" value="Genomic_DNA"/>
</dbReference>
<evidence type="ECO:0000259" key="6">
    <source>
        <dbReference type="PROSITE" id="PS50893"/>
    </source>
</evidence>
<dbReference type="KEGG" id="tdf:H9L22_09085"/>
<dbReference type="PROSITE" id="PS00211">
    <property type="entry name" value="ABC_TRANSPORTER_1"/>
    <property type="match status" value="1"/>
</dbReference>
<dbReference type="SMART" id="SM00382">
    <property type="entry name" value="AAA"/>
    <property type="match status" value="2"/>
</dbReference>
<accession>A0A7H0H9Z5</accession>
<evidence type="ECO:0000256" key="1">
    <source>
        <dbReference type="ARBA" id="ARBA00005417"/>
    </source>
</evidence>
<evidence type="ECO:0000313" key="7">
    <source>
        <dbReference type="EMBL" id="QNP57361.1"/>
    </source>
</evidence>
<feature type="region of interest" description="Disordered" evidence="5">
    <location>
        <begin position="20"/>
        <end position="47"/>
    </location>
</feature>
<reference evidence="7 8" key="1">
    <citation type="submission" date="2020-08" db="EMBL/GenBank/DDBJ databases">
        <title>Genome sequence of Tessaracoccus defluvii JCM 17540T.</title>
        <authorList>
            <person name="Hyun D.-W."/>
            <person name="Bae J.-W."/>
        </authorList>
    </citation>
    <scope>NUCLEOTIDE SEQUENCE [LARGE SCALE GENOMIC DNA]</scope>
    <source>
        <strain evidence="7 8">JCM 17540</strain>
    </source>
</reference>
<dbReference type="InterPro" id="IPR003593">
    <property type="entry name" value="AAA+_ATPase"/>
</dbReference>
<gene>
    <name evidence="7" type="ORF">H9L22_09085</name>
</gene>
<dbReference type="GO" id="GO:0043190">
    <property type="term" value="C:ATP-binding cassette (ABC) transporter complex"/>
    <property type="evidence" value="ECO:0007669"/>
    <property type="project" value="TreeGrafter"/>
</dbReference>
<dbReference type="Proteomes" id="UP000516117">
    <property type="component" value="Chromosome"/>
</dbReference>
<dbReference type="GO" id="GO:0016887">
    <property type="term" value="F:ATP hydrolysis activity"/>
    <property type="evidence" value="ECO:0007669"/>
    <property type="project" value="InterPro"/>
</dbReference>
<dbReference type="AlphaFoldDB" id="A0A7H0H9Z5"/>
<evidence type="ECO:0000313" key="8">
    <source>
        <dbReference type="Proteomes" id="UP000516117"/>
    </source>
</evidence>
<dbReference type="GO" id="GO:0042626">
    <property type="term" value="F:ATPase-coupled transmembrane transporter activity"/>
    <property type="evidence" value="ECO:0007669"/>
    <property type="project" value="TreeGrafter"/>
</dbReference>